<organism evidence="2 3">
    <name type="scientific">Clostridium luticellarii</name>
    <dbReference type="NCBI Taxonomy" id="1691940"/>
    <lineage>
        <taxon>Bacteria</taxon>
        <taxon>Bacillati</taxon>
        <taxon>Bacillota</taxon>
        <taxon>Clostridia</taxon>
        <taxon>Eubacteriales</taxon>
        <taxon>Clostridiaceae</taxon>
        <taxon>Clostridium</taxon>
    </lineage>
</organism>
<accession>A0A2T0BMF9</accession>
<keyword evidence="3" id="KW-1185">Reference proteome</keyword>
<evidence type="ECO:0000313" key="3">
    <source>
        <dbReference type="Proteomes" id="UP000237798"/>
    </source>
</evidence>
<comment type="caution">
    <text evidence="2">The sequence shown here is derived from an EMBL/GenBank/DDBJ whole genome shotgun (WGS) entry which is preliminary data.</text>
</comment>
<dbReference type="SUPFAM" id="SSF53850">
    <property type="entry name" value="Periplasmic binding protein-like II"/>
    <property type="match status" value="1"/>
</dbReference>
<keyword evidence="1" id="KW-0732">Signal</keyword>
<protein>
    <recommendedName>
        <fullName evidence="4">ABC transporter substrate-binding protein</fullName>
    </recommendedName>
</protein>
<proteinExistence type="predicted"/>
<sequence length="330" mass="38282">MKFQEEKINILAHIVCPMQKIFKRNLREKLSEYEKLTGKKFKCHVATGCGGADRYDDIWKVKDIQDFPDIVVSVTFGNFFRKEFSEKFVDEGCFKSVLGEKINKDFMKSGLEDPYGNYNVYSVFPLVMLVDEYKLGNLPRPKKWGDLLKPIYKDNLIISGSENGMGELLPLYIYKDYGKEGLEMLACNVKDGWHSSKMSKIAGTLNNEGAAIYVLSWFFAKICPRKEHVSVIWPEDGAIAEPIYMLVKKSRIYDMKEIINFIIGSDYGKKSALHYFPSANALVDNALPQNAIFKWVGWEYIKNNDIYNIKEYARRKFMEYYNLKNKIKEV</sequence>
<dbReference type="AlphaFoldDB" id="A0A2T0BMF9"/>
<evidence type="ECO:0000313" key="2">
    <source>
        <dbReference type="EMBL" id="PRR85068.1"/>
    </source>
</evidence>
<name>A0A2T0BMF9_9CLOT</name>
<dbReference type="PANTHER" id="PTHR30006">
    <property type="entry name" value="THIAMINE-BINDING PERIPLASMIC PROTEIN-RELATED"/>
    <property type="match status" value="1"/>
</dbReference>
<gene>
    <name evidence="2" type="ORF">CLLU_19820</name>
</gene>
<dbReference type="PANTHER" id="PTHR30006:SF2">
    <property type="entry name" value="ABC TRANSPORTER SUBSTRATE-BINDING PROTEIN"/>
    <property type="match status" value="1"/>
</dbReference>
<reference evidence="2 3" key="1">
    <citation type="submission" date="2018-03" db="EMBL/GenBank/DDBJ databases">
        <title>Genome sequence of Clostridium luticellarii DSM 29923.</title>
        <authorList>
            <person name="Poehlein A."/>
            <person name="Daniel R."/>
        </authorList>
    </citation>
    <scope>NUCLEOTIDE SEQUENCE [LARGE SCALE GENOMIC DNA]</scope>
    <source>
        <strain evidence="2 3">DSM 29923</strain>
    </source>
</reference>
<dbReference type="Pfam" id="PF13343">
    <property type="entry name" value="SBP_bac_6"/>
    <property type="match status" value="1"/>
</dbReference>
<dbReference type="EMBL" id="PVXP01000025">
    <property type="protein sequence ID" value="PRR85068.1"/>
    <property type="molecule type" value="Genomic_DNA"/>
</dbReference>
<evidence type="ECO:0008006" key="4">
    <source>
        <dbReference type="Google" id="ProtNLM"/>
    </source>
</evidence>
<dbReference type="Gene3D" id="3.40.190.10">
    <property type="entry name" value="Periplasmic binding protein-like II"/>
    <property type="match status" value="2"/>
</dbReference>
<dbReference type="RefSeq" id="WP_242977543.1">
    <property type="nucleotide sequence ID" value="NZ_PVXP01000025.1"/>
</dbReference>
<dbReference type="Proteomes" id="UP000237798">
    <property type="component" value="Unassembled WGS sequence"/>
</dbReference>
<evidence type="ECO:0000256" key="1">
    <source>
        <dbReference type="ARBA" id="ARBA00022729"/>
    </source>
</evidence>